<evidence type="ECO:0000256" key="1">
    <source>
        <dbReference type="SAM" id="MobiDB-lite"/>
    </source>
</evidence>
<sequence length="87" mass="9972">MSGRRPSAAGMQRSGTMRRGATLNRGKTLSRPDRYQAQETMFKQRKENEPADCWVICSRIVTCWALPPFLSMCGIHDKAVQQAWREK</sequence>
<organism evidence="2 3">
    <name type="scientific">Lunasporangiospora selenospora</name>
    <dbReference type="NCBI Taxonomy" id="979761"/>
    <lineage>
        <taxon>Eukaryota</taxon>
        <taxon>Fungi</taxon>
        <taxon>Fungi incertae sedis</taxon>
        <taxon>Mucoromycota</taxon>
        <taxon>Mortierellomycotina</taxon>
        <taxon>Mortierellomycetes</taxon>
        <taxon>Mortierellales</taxon>
        <taxon>Mortierellaceae</taxon>
        <taxon>Lunasporangiospora</taxon>
    </lineage>
</organism>
<dbReference type="EMBL" id="JAABOA010003628">
    <property type="protein sequence ID" value="KAF9578464.1"/>
    <property type="molecule type" value="Genomic_DNA"/>
</dbReference>
<dbReference type="Proteomes" id="UP000780801">
    <property type="component" value="Unassembled WGS sequence"/>
</dbReference>
<dbReference type="AlphaFoldDB" id="A0A9P6FNG9"/>
<gene>
    <name evidence="2" type="ORF">BGW38_005714</name>
</gene>
<protein>
    <submittedName>
        <fullName evidence="2">Uncharacterized protein</fullName>
    </submittedName>
</protein>
<evidence type="ECO:0000313" key="3">
    <source>
        <dbReference type="Proteomes" id="UP000780801"/>
    </source>
</evidence>
<feature type="non-terminal residue" evidence="2">
    <location>
        <position position="87"/>
    </location>
</feature>
<evidence type="ECO:0000313" key="2">
    <source>
        <dbReference type="EMBL" id="KAF9578464.1"/>
    </source>
</evidence>
<comment type="caution">
    <text evidence="2">The sequence shown here is derived from an EMBL/GenBank/DDBJ whole genome shotgun (WGS) entry which is preliminary data.</text>
</comment>
<accession>A0A9P6FNG9</accession>
<feature type="region of interest" description="Disordered" evidence="1">
    <location>
        <begin position="1"/>
        <end position="35"/>
    </location>
</feature>
<proteinExistence type="predicted"/>
<reference evidence="2" key="1">
    <citation type="journal article" date="2020" name="Fungal Divers.">
        <title>Resolving the Mortierellaceae phylogeny through synthesis of multi-gene phylogenetics and phylogenomics.</title>
        <authorList>
            <person name="Vandepol N."/>
            <person name="Liber J."/>
            <person name="Desiro A."/>
            <person name="Na H."/>
            <person name="Kennedy M."/>
            <person name="Barry K."/>
            <person name="Grigoriev I.V."/>
            <person name="Miller A.N."/>
            <person name="O'Donnell K."/>
            <person name="Stajich J.E."/>
            <person name="Bonito G."/>
        </authorList>
    </citation>
    <scope>NUCLEOTIDE SEQUENCE</scope>
    <source>
        <strain evidence="2">KOD1015</strain>
    </source>
</reference>
<name>A0A9P6FNG9_9FUNG</name>
<keyword evidence="3" id="KW-1185">Reference proteome</keyword>